<dbReference type="RefSeq" id="WP_169366012.1">
    <property type="nucleotide sequence ID" value="NZ_JAAVJL010000005.1"/>
</dbReference>
<dbReference type="GO" id="GO:0004519">
    <property type="term" value="F:endonuclease activity"/>
    <property type="evidence" value="ECO:0007669"/>
    <property type="project" value="UniProtKB-KW"/>
</dbReference>
<dbReference type="EMBL" id="JAAVJL010000005">
    <property type="protein sequence ID" value="NMF61068.1"/>
    <property type="molecule type" value="Genomic_DNA"/>
</dbReference>
<gene>
    <name evidence="1" type="ORF">HC246_24325</name>
</gene>
<reference evidence="1 2" key="1">
    <citation type="submission" date="2020-03" db="EMBL/GenBank/DDBJ databases">
        <title>Draft Genome Sequence of 2-Methylisoborneol Producing Pseudanabaena yagii Strain GIHE-NHR1 Isolated from North Han River in South Korea.</title>
        <authorList>
            <person name="Jeong J."/>
        </authorList>
    </citation>
    <scope>NUCLEOTIDE SEQUENCE [LARGE SCALE GENOMIC DNA]</scope>
    <source>
        <strain evidence="1 2">GIHE-NHR1</strain>
    </source>
</reference>
<dbReference type="PANTHER" id="PTHR38733:SF1">
    <property type="entry name" value="TYPE IV METHYL-DIRECTED RESTRICTION ENZYME ECOKMCRBC"/>
    <property type="match status" value="1"/>
</dbReference>
<dbReference type="InterPro" id="IPR019292">
    <property type="entry name" value="McrC"/>
</dbReference>
<dbReference type="Proteomes" id="UP000738376">
    <property type="component" value="Unassembled WGS sequence"/>
</dbReference>
<evidence type="ECO:0000313" key="2">
    <source>
        <dbReference type="Proteomes" id="UP000738376"/>
    </source>
</evidence>
<proteinExistence type="predicted"/>
<keyword evidence="1" id="KW-0255">Endonuclease</keyword>
<keyword evidence="2" id="KW-1185">Reference proteome</keyword>
<sequence>MLIITLKEYQSQEIPRESISYDLKEKLYREYSKQIEINLIADKKGDRWRINAQGYVGYIQVSPDLAIFIEPKTPIKNVLAMLEYTPEFNGFKFPELVNCDTLQDFLNSLAALLANQVLEKCRRGLYRSYISQNANLEYVRGRIDIPKAIQKPWQIKIPCQYQENTHDNEDNQIIFYTLHRILRSQLCTENTQTKVHKAFHALQGYVNLYPFTAADCRDRHYSRLNQDYRYLHLLCQFFLDRTAPTHKQGQLSSFSFLIDMASLYENFVAAWLKRHLPPHLRLYKQYSIQIGLTCAIDLVIKDIQSEECKFILDAKYKIKETVSSQDLHQVRSYAIAMQCPEAILIYPQDLTKALDHKPDAIHTRSLTFALDNDLDQCGQRFLANIRSDL</sequence>
<keyword evidence="1" id="KW-0378">Hydrolase</keyword>
<organism evidence="1 2">
    <name type="scientific">Pseudanabaena yagii GIHE-NHR1</name>
    <dbReference type="NCBI Taxonomy" id="2722753"/>
    <lineage>
        <taxon>Bacteria</taxon>
        <taxon>Bacillati</taxon>
        <taxon>Cyanobacteriota</taxon>
        <taxon>Cyanophyceae</taxon>
        <taxon>Pseudanabaenales</taxon>
        <taxon>Pseudanabaenaceae</taxon>
        <taxon>Pseudanabaena</taxon>
        <taxon>Pseudanabaena yagii</taxon>
    </lineage>
</organism>
<name>A0ABX1LXX2_9CYAN</name>
<keyword evidence="1" id="KW-0540">Nuclease</keyword>
<evidence type="ECO:0000313" key="1">
    <source>
        <dbReference type="EMBL" id="NMF61068.1"/>
    </source>
</evidence>
<comment type="caution">
    <text evidence="1">The sequence shown here is derived from an EMBL/GenBank/DDBJ whole genome shotgun (WGS) entry which is preliminary data.</text>
</comment>
<protein>
    <submittedName>
        <fullName evidence="1">Restriction endonuclease</fullName>
    </submittedName>
</protein>
<accession>A0ABX1LXX2</accession>
<dbReference type="PANTHER" id="PTHR38733">
    <property type="entry name" value="PROTEIN MCRC"/>
    <property type="match status" value="1"/>
</dbReference>
<dbReference type="Pfam" id="PF10117">
    <property type="entry name" value="McrBC"/>
    <property type="match status" value="1"/>
</dbReference>